<keyword evidence="1" id="KW-0732">Signal</keyword>
<evidence type="ECO:0000259" key="2">
    <source>
        <dbReference type="Pfam" id="PF05618"/>
    </source>
</evidence>
<dbReference type="Proteomes" id="UP000008315">
    <property type="component" value="Chromosome"/>
</dbReference>
<protein>
    <recommendedName>
        <fullName evidence="2">Retropepsin-like aspartic endopeptidase domain-containing protein</fullName>
    </recommendedName>
</protein>
<proteinExistence type="predicted"/>
<dbReference type="PATRIC" id="fig|271065.3.peg.3305"/>
<dbReference type="STRING" id="1091494.MEALZ_3213"/>
<dbReference type="SUPFAM" id="SSF50630">
    <property type="entry name" value="Acid proteases"/>
    <property type="match status" value="1"/>
</dbReference>
<name>G4T3S2_META2</name>
<dbReference type="EMBL" id="FO082060">
    <property type="protein sequence ID" value="CCE24878.1"/>
    <property type="molecule type" value="Genomic_DNA"/>
</dbReference>
<dbReference type="PANTHER" id="PTHR38037:SF2">
    <property type="entry name" value="ATP-DEPENDENT ZINC PROTEASE DOMAIN-CONTAINING PROTEIN-RELATED"/>
    <property type="match status" value="1"/>
</dbReference>
<sequence>MRIYPFALAFMMYMTTAVAEQEASVLAANMNNYTVYGHVEEVALIPGDIEIKARLDTGASKSSLNAQEIELIESDEQTMVSFIFDDRNGNRYPMTLPLVETITIKQASGRQNRYVVEMGLCVGEHYEESLFTLSDRSRMTYPVLVGRNFLKNSVLVSSKHKMTAKPTCEIGA</sequence>
<dbReference type="InterPro" id="IPR008503">
    <property type="entry name" value="Asp_endopeptidase"/>
</dbReference>
<feature type="chain" id="PRO_5003468161" description="Retropepsin-like aspartic endopeptidase domain-containing protein" evidence="1">
    <location>
        <begin position="20"/>
        <end position="172"/>
    </location>
</feature>
<dbReference type="PANTHER" id="PTHR38037">
    <property type="entry name" value="ZN_PROTEASE DOMAIN-CONTAINING PROTEIN"/>
    <property type="match status" value="1"/>
</dbReference>
<gene>
    <name evidence="3" type="ordered locus">MEALZ_3213</name>
</gene>
<dbReference type="RefSeq" id="WP_014149638.1">
    <property type="nucleotide sequence ID" value="NZ_CP184748.1"/>
</dbReference>
<dbReference type="KEGG" id="mah:MEALZ_3213"/>
<feature type="domain" description="Retropepsin-like aspartic endopeptidase" evidence="2">
    <location>
        <begin position="35"/>
        <end position="164"/>
    </location>
</feature>
<dbReference type="InterPro" id="IPR021109">
    <property type="entry name" value="Peptidase_aspartic_dom_sf"/>
</dbReference>
<dbReference type="AlphaFoldDB" id="G4T3S2"/>
<dbReference type="Pfam" id="PF05618">
    <property type="entry name" value="Zn_protease"/>
    <property type="match status" value="1"/>
</dbReference>
<organism evidence="3 4">
    <name type="scientific">Methylotuvimicrobium alcaliphilum (strain DSM 19304 / NCIMB 14124 / VKM B-2133 / 20Z)</name>
    <name type="common">Methylomicrobium alcaliphilum</name>
    <dbReference type="NCBI Taxonomy" id="1091494"/>
    <lineage>
        <taxon>Bacteria</taxon>
        <taxon>Pseudomonadati</taxon>
        <taxon>Pseudomonadota</taxon>
        <taxon>Gammaproteobacteria</taxon>
        <taxon>Methylococcales</taxon>
        <taxon>Methylococcaceae</taxon>
        <taxon>Methylotuvimicrobium</taxon>
    </lineage>
</organism>
<dbReference type="HOGENOM" id="CLU_099424_0_0_6"/>
<feature type="signal peptide" evidence="1">
    <location>
        <begin position="1"/>
        <end position="19"/>
    </location>
</feature>
<evidence type="ECO:0000313" key="3">
    <source>
        <dbReference type="EMBL" id="CCE24878.1"/>
    </source>
</evidence>
<keyword evidence="4" id="KW-1185">Reference proteome</keyword>
<evidence type="ECO:0000313" key="4">
    <source>
        <dbReference type="Proteomes" id="UP000008315"/>
    </source>
</evidence>
<accession>G4T3S2</accession>
<dbReference type="Gene3D" id="2.40.70.10">
    <property type="entry name" value="Acid Proteases"/>
    <property type="match status" value="1"/>
</dbReference>
<evidence type="ECO:0000256" key="1">
    <source>
        <dbReference type="SAM" id="SignalP"/>
    </source>
</evidence>
<reference evidence="4" key="1">
    <citation type="journal article" date="2012" name="J. Bacteriol.">
        <title>Genome sequence of the haloalkaliphilic methanotrophic bacterium Methylomicrobium alcaliphilum 20Z.</title>
        <authorList>
            <person name="Vuilleumier S."/>
            <person name="Khmelenina V.N."/>
            <person name="Bringel F."/>
            <person name="Reshetnikov A.S."/>
            <person name="Lajus A."/>
            <person name="Mangenot S."/>
            <person name="Rouy Z."/>
            <person name="Op den Camp H.J."/>
            <person name="Jetten M.S."/>
            <person name="Dispirito A.A."/>
            <person name="Dunfield P."/>
            <person name="Klotz M.G."/>
            <person name="Semrau J.D."/>
            <person name="Stein L.Y."/>
            <person name="Barbe V."/>
            <person name="Medigue C."/>
            <person name="Trotsenko Y.A."/>
            <person name="Kalyuzhnaya M.G."/>
        </authorList>
    </citation>
    <scope>NUCLEOTIDE SEQUENCE [LARGE SCALE GENOMIC DNA]</scope>
    <source>
        <strain evidence="4">DSM 19304 / NCIMB 14124 / VKM B-2133 / 20Z</strain>
    </source>
</reference>